<evidence type="ECO:0000313" key="2">
    <source>
        <dbReference type="EMBL" id="RVT85042.1"/>
    </source>
</evidence>
<feature type="region of interest" description="Disordered" evidence="1">
    <location>
        <begin position="69"/>
        <end position="92"/>
    </location>
</feature>
<accession>A0A3S2V041</accession>
<evidence type="ECO:0000313" key="3">
    <source>
        <dbReference type="Proteomes" id="UP000288587"/>
    </source>
</evidence>
<feature type="region of interest" description="Disordered" evidence="1">
    <location>
        <begin position="112"/>
        <end position="136"/>
    </location>
</feature>
<protein>
    <submittedName>
        <fullName evidence="2">DUF1800 domain-containing protein</fullName>
    </submittedName>
</protein>
<sequence length="653" mass="70163">MGGWAWKRGARSCPRRAVRAPARAQAKSGGRVVAAVAAWHRRSRLLTPEAPGGAQHPGEFVVGGIAMPEALTTPPAPPAEAPPKAPPDAGLPAAGSLVTLAALTTGLAACGGGGGSDGPAPSPVPPAPPAPPPSRRDAVRFLTQASFGPTGPAQVDALVAQGFDAWLNAQMRLPLVSHLAAIETQRGRDQALRDVPKRIPEEASYEALWQQWLAGEDQLRARMAWALLQVFVISNVAPDIRPVAMSSYTDLLQRHAFGNWRALLQDVTLHPAMGYYLNLLESEKEDPRAGTHPNENYAREVLQLFSIGLVQLNLDGSVQRDANGQPLPTYDEAVVKGFAKAFSGWSYGGLNNQDPRQFHEHDDNDERLWSQPMQAWPAFHDSGEKTLLNGRVLPAGQTPEKDLGDALDAIFAHPNVPPFFARQLIQRLVTSNPSPAYIERVARTFVNDGLGVRGNLAATLRAVLLDPEARGDTPPLNFGKQREPVVRFANYLRALNAKSPSGQNRIHYLDGSDDALGQSPLLAPSVFNFYSPGYRPAGPIAAAGLVAPEFQITGETTVAGSLNFFAELVHTQGYGWPEAHRLVLDVAPLVALAGDANGLVDRLDLLFFTLQMKPGTRARLLALVNAISANDRNARVEAALVLTALQPDFVIQH</sequence>
<keyword evidence="3" id="KW-1185">Reference proteome</keyword>
<evidence type="ECO:0000256" key="1">
    <source>
        <dbReference type="SAM" id="MobiDB-lite"/>
    </source>
</evidence>
<gene>
    <name evidence="2" type="ORF">EOD73_13070</name>
</gene>
<organism evidence="2 3">
    <name type="scientific">Inhella crocodyli</name>
    <dbReference type="NCBI Taxonomy" id="2499851"/>
    <lineage>
        <taxon>Bacteria</taxon>
        <taxon>Pseudomonadati</taxon>
        <taxon>Pseudomonadota</taxon>
        <taxon>Betaproteobacteria</taxon>
        <taxon>Burkholderiales</taxon>
        <taxon>Sphaerotilaceae</taxon>
        <taxon>Inhella</taxon>
    </lineage>
</organism>
<feature type="compositionally biased region" description="Pro residues" evidence="1">
    <location>
        <begin position="74"/>
        <end position="86"/>
    </location>
</feature>
<dbReference type="Pfam" id="PF08811">
    <property type="entry name" value="DUF1800"/>
    <property type="match status" value="1"/>
</dbReference>
<dbReference type="PANTHER" id="PTHR43737:SF1">
    <property type="entry name" value="DUF1501 DOMAIN-CONTAINING PROTEIN"/>
    <property type="match status" value="1"/>
</dbReference>
<name>A0A3S2V041_9BURK</name>
<dbReference type="OrthoDB" id="9772295at2"/>
<reference evidence="2 3" key="1">
    <citation type="submission" date="2019-01" db="EMBL/GenBank/DDBJ databases">
        <authorList>
            <person name="Chen W.-M."/>
        </authorList>
    </citation>
    <scope>NUCLEOTIDE SEQUENCE [LARGE SCALE GENOMIC DNA]</scope>
    <source>
        <strain evidence="2 3">CCP-18</strain>
    </source>
</reference>
<dbReference type="Proteomes" id="UP000288587">
    <property type="component" value="Unassembled WGS sequence"/>
</dbReference>
<comment type="caution">
    <text evidence="2">The sequence shown here is derived from an EMBL/GenBank/DDBJ whole genome shotgun (WGS) entry which is preliminary data.</text>
</comment>
<dbReference type="PANTHER" id="PTHR43737">
    <property type="entry name" value="BLL7424 PROTEIN"/>
    <property type="match status" value="1"/>
</dbReference>
<feature type="compositionally biased region" description="Pro residues" evidence="1">
    <location>
        <begin position="120"/>
        <end position="133"/>
    </location>
</feature>
<proteinExistence type="predicted"/>
<dbReference type="InterPro" id="IPR014917">
    <property type="entry name" value="DUF1800"/>
</dbReference>
<dbReference type="EMBL" id="SACM01000003">
    <property type="protein sequence ID" value="RVT85042.1"/>
    <property type="molecule type" value="Genomic_DNA"/>
</dbReference>
<dbReference type="AlphaFoldDB" id="A0A3S2V041"/>